<keyword evidence="1" id="KW-0812">Transmembrane</keyword>
<evidence type="ECO:0000313" key="3">
    <source>
        <dbReference type="Proteomes" id="UP000305948"/>
    </source>
</evidence>
<keyword evidence="3" id="KW-1185">Reference proteome</keyword>
<feature type="transmembrane region" description="Helical" evidence="1">
    <location>
        <begin position="109"/>
        <end position="131"/>
    </location>
</feature>
<dbReference type="OrthoDB" id="10592450at2759"/>
<name>A0A5C3N0P4_9AGAM</name>
<sequence>MALLGGGIISIWRKRIISVVVLLLNLALWVIIIRAIAQVGGIWDDSVTHLLLAAYVSCLTVIWAGLATLGLLRVHRASSAAARHGASSVFVALCSQDCVYYFIPTFPCMPATVVSILAFSVPLMYLSAYIFPQNRWYKRDLSALLRRQ</sequence>
<dbReference type="AlphaFoldDB" id="A0A5C3N0P4"/>
<dbReference type="Proteomes" id="UP000305948">
    <property type="component" value="Unassembled WGS sequence"/>
</dbReference>
<feature type="transmembrane region" description="Helical" evidence="1">
    <location>
        <begin position="16"/>
        <end position="37"/>
    </location>
</feature>
<keyword evidence="1" id="KW-0472">Membrane</keyword>
<evidence type="ECO:0000256" key="1">
    <source>
        <dbReference type="SAM" id="Phobius"/>
    </source>
</evidence>
<gene>
    <name evidence="2" type="ORF">OE88DRAFT_1659766</name>
</gene>
<reference evidence="2 3" key="1">
    <citation type="journal article" date="2019" name="Nat. Ecol. Evol.">
        <title>Megaphylogeny resolves global patterns of mushroom evolution.</title>
        <authorList>
            <person name="Varga T."/>
            <person name="Krizsan K."/>
            <person name="Foldi C."/>
            <person name="Dima B."/>
            <person name="Sanchez-Garcia M."/>
            <person name="Sanchez-Ramirez S."/>
            <person name="Szollosi G.J."/>
            <person name="Szarkandi J.G."/>
            <person name="Papp V."/>
            <person name="Albert L."/>
            <person name="Andreopoulos W."/>
            <person name="Angelini C."/>
            <person name="Antonin V."/>
            <person name="Barry K.W."/>
            <person name="Bougher N.L."/>
            <person name="Buchanan P."/>
            <person name="Buyck B."/>
            <person name="Bense V."/>
            <person name="Catcheside P."/>
            <person name="Chovatia M."/>
            <person name="Cooper J."/>
            <person name="Damon W."/>
            <person name="Desjardin D."/>
            <person name="Finy P."/>
            <person name="Geml J."/>
            <person name="Haridas S."/>
            <person name="Hughes K."/>
            <person name="Justo A."/>
            <person name="Karasinski D."/>
            <person name="Kautmanova I."/>
            <person name="Kiss B."/>
            <person name="Kocsube S."/>
            <person name="Kotiranta H."/>
            <person name="LaButti K.M."/>
            <person name="Lechner B.E."/>
            <person name="Liimatainen K."/>
            <person name="Lipzen A."/>
            <person name="Lukacs Z."/>
            <person name="Mihaltcheva S."/>
            <person name="Morgado L.N."/>
            <person name="Niskanen T."/>
            <person name="Noordeloos M.E."/>
            <person name="Ohm R.A."/>
            <person name="Ortiz-Santana B."/>
            <person name="Ovrebo C."/>
            <person name="Racz N."/>
            <person name="Riley R."/>
            <person name="Savchenko A."/>
            <person name="Shiryaev A."/>
            <person name="Soop K."/>
            <person name="Spirin V."/>
            <person name="Szebenyi C."/>
            <person name="Tomsovsky M."/>
            <person name="Tulloss R.E."/>
            <person name="Uehling J."/>
            <person name="Grigoriev I.V."/>
            <person name="Vagvolgyi C."/>
            <person name="Papp T."/>
            <person name="Martin F.M."/>
            <person name="Miettinen O."/>
            <person name="Hibbett D.S."/>
            <person name="Nagy L.G."/>
        </authorList>
    </citation>
    <scope>NUCLEOTIDE SEQUENCE [LARGE SCALE GENOMIC DNA]</scope>
    <source>
        <strain evidence="2 3">OMC1185</strain>
    </source>
</reference>
<keyword evidence="1" id="KW-1133">Transmembrane helix</keyword>
<organism evidence="2 3">
    <name type="scientific">Heliocybe sulcata</name>
    <dbReference type="NCBI Taxonomy" id="5364"/>
    <lineage>
        <taxon>Eukaryota</taxon>
        <taxon>Fungi</taxon>
        <taxon>Dikarya</taxon>
        <taxon>Basidiomycota</taxon>
        <taxon>Agaricomycotina</taxon>
        <taxon>Agaricomycetes</taxon>
        <taxon>Gloeophyllales</taxon>
        <taxon>Gloeophyllaceae</taxon>
        <taxon>Heliocybe</taxon>
    </lineage>
</organism>
<evidence type="ECO:0000313" key="2">
    <source>
        <dbReference type="EMBL" id="TFK50733.1"/>
    </source>
</evidence>
<proteinExistence type="predicted"/>
<accession>A0A5C3N0P4</accession>
<dbReference type="EMBL" id="ML213512">
    <property type="protein sequence ID" value="TFK50733.1"/>
    <property type="molecule type" value="Genomic_DNA"/>
</dbReference>
<feature type="transmembrane region" description="Helical" evidence="1">
    <location>
        <begin position="49"/>
        <end position="72"/>
    </location>
</feature>
<protein>
    <submittedName>
        <fullName evidence="2">Uncharacterized protein</fullName>
    </submittedName>
</protein>